<dbReference type="Proteomes" id="UP000077315">
    <property type="component" value="Unassembled WGS sequence"/>
</dbReference>
<reference evidence="2" key="1">
    <citation type="submission" date="2015-06" db="EMBL/GenBank/DDBJ databases">
        <title>Expansion of signal transduction pathways in fungi by whole-genome duplication.</title>
        <authorList>
            <consortium name="DOE Joint Genome Institute"/>
            <person name="Corrochano L.M."/>
            <person name="Kuo A."/>
            <person name="Marcet-Houben M."/>
            <person name="Polaino S."/>
            <person name="Salamov A."/>
            <person name="Villalobos J.M."/>
            <person name="Alvarez M.I."/>
            <person name="Avalos J."/>
            <person name="Benito E.P."/>
            <person name="Benoit I."/>
            <person name="Burger G."/>
            <person name="Camino L.P."/>
            <person name="Canovas D."/>
            <person name="Cerda-Olmedo E."/>
            <person name="Cheng J.-F."/>
            <person name="Dominguez A."/>
            <person name="Elias M."/>
            <person name="Eslava A.P."/>
            <person name="Glaser F."/>
            <person name="Grimwood J."/>
            <person name="Gutierrez G."/>
            <person name="Heitman J."/>
            <person name="Henrissat B."/>
            <person name="Iturriaga E.A."/>
            <person name="Lang B.F."/>
            <person name="Lavin J.L."/>
            <person name="Lee S."/>
            <person name="Li W."/>
            <person name="Lindquist E."/>
            <person name="Lopez-Garcia S."/>
            <person name="Luque E.M."/>
            <person name="Marcos A.T."/>
            <person name="Martin J."/>
            <person name="McCluskey K."/>
            <person name="Medina H.R."/>
            <person name="Miralles-Duran A."/>
            <person name="Miyazaki A."/>
            <person name="Munoz-Torres E."/>
            <person name="Oguiza J.A."/>
            <person name="Ohm R."/>
            <person name="Olmedo M."/>
            <person name="Orejas M."/>
            <person name="Ortiz-Castellanos L."/>
            <person name="Pisabarro A.G."/>
            <person name="Rodriguez-Romero J."/>
            <person name="Ruiz-Herrera J."/>
            <person name="Ruiz-Vazquez R."/>
            <person name="Sanz C."/>
            <person name="Schackwitz W."/>
            <person name="Schmutz J."/>
            <person name="Shahriari M."/>
            <person name="Shelest E."/>
            <person name="Silva-Franco F."/>
            <person name="Soanes D."/>
            <person name="Syed K."/>
            <person name="Tagua V.G."/>
            <person name="Talbot N.J."/>
            <person name="Thon M."/>
            <person name="De vries R.P."/>
            <person name="Wiebenga A."/>
            <person name="Yadav J.S."/>
            <person name="Braun E.L."/>
            <person name="Baker S."/>
            <person name="Garre V."/>
            <person name="Horwitz B."/>
            <person name="Torres-Martinez S."/>
            <person name="Idnurm A."/>
            <person name="Herrera-Estrella A."/>
            <person name="Gabaldon T."/>
            <person name="Grigoriev I.V."/>
        </authorList>
    </citation>
    <scope>NUCLEOTIDE SEQUENCE [LARGE SCALE GENOMIC DNA]</scope>
    <source>
        <strain evidence="2">NRRL 1555(-)</strain>
    </source>
</reference>
<evidence type="ECO:0000313" key="2">
    <source>
        <dbReference type="Proteomes" id="UP000077315"/>
    </source>
</evidence>
<organism evidence="1 2">
    <name type="scientific">Phycomyces blakesleeanus (strain ATCC 8743b / DSM 1359 / FGSC 10004 / NBRC 33097 / NRRL 1555)</name>
    <dbReference type="NCBI Taxonomy" id="763407"/>
    <lineage>
        <taxon>Eukaryota</taxon>
        <taxon>Fungi</taxon>
        <taxon>Fungi incertae sedis</taxon>
        <taxon>Mucoromycota</taxon>
        <taxon>Mucoromycotina</taxon>
        <taxon>Mucoromycetes</taxon>
        <taxon>Mucorales</taxon>
        <taxon>Phycomycetaceae</taxon>
        <taxon>Phycomyces</taxon>
    </lineage>
</organism>
<evidence type="ECO:0000313" key="1">
    <source>
        <dbReference type="EMBL" id="OAD80846.1"/>
    </source>
</evidence>
<protein>
    <submittedName>
        <fullName evidence="1">Uncharacterized protein</fullName>
    </submittedName>
</protein>
<dbReference type="EMBL" id="KV440971">
    <property type="protein sequence ID" value="OAD80846.1"/>
    <property type="molecule type" value="Genomic_DNA"/>
</dbReference>
<gene>
    <name evidence="1" type="ORF">PHYBLDRAFT_161484</name>
</gene>
<accession>A0A162Q7Y8</accession>
<name>A0A162Q7Y8_PHYB8</name>
<dbReference type="InParanoid" id="A0A162Q7Y8"/>
<proteinExistence type="predicted"/>
<keyword evidence="2" id="KW-1185">Reference proteome</keyword>
<sequence length="130" mass="15410">MVVSSKLGIELLWWLKLKKFLRGRIEDLRLETKICEKLCRFCLLRKDFVSKFDQVPTLNYYCYLYYFGSGKLYDWGQFNNLIFNIDEIVKENLGNNISQLLDRNLASLSEKLVPNDVMLCFPLWTLRDGP</sequence>
<dbReference type="RefSeq" id="XP_018298886.1">
    <property type="nucleotide sequence ID" value="XM_018434408.1"/>
</dbReference>
<dbReference type="GeneID" id="28995314"/>
<dbReference type="AlphaFoldDB" id="A0A162Q7Y8"/>
<dbReference type="VEuPathDB" id="FungiDB:PHYBLDRAFT_161484"/>